<evidence type="ECO:0000256" key="2">
    <source>
        <dbReference type="SAM" id="MobiDB-lite"/>
    </source>
</evidence>
<sequence>MATVKSGQRQWYELLSGATPQGLLGRAGRQAAPGGEIITPHRFRSFISKKGNHRFFRRSCQEFGTDVVSEEMPDDNEVLSLGGQDPRHGSPAQTSQLRVSGRGVSSARLLKDREILVDVARLIQRKVHATPELDGDKWDEVKADATECFRSWGKRRARGDQNYLRCDPPAVSAGVHRPWHCVRAGYAS</sequence>
<organism evidence="4 5">
    <name type="scientific">Rhipicephalus microplus</name>
    <name type="common">Cattle tick</name>
    <name type="synonym">Boophilus microplus</name>
    <dbReference type="NCBI Taxonomy" id="6941"/>
    <lineage>
        <taxon>Eukaryota</taxon>
        <taxon>Metazoa</taxon>
        <taxon>Ecdysozoa</taxon>
        <taxon>Arthropoda</taxon>
        <taxon>Chelicerata</taxon>
        <taxon>Arachnida</taxon>
        <taxon>Acari</taxon>
        <taxon>Parasitiformes</taxon>
        <taxon>Ixodida</taxon>
        <taxon>Ixodoidea</taxon>
        <taxon>Ixodidae</taxon>
        <taxon>Rhipicephalinae</taxon>
        <taxon>Rhipicephalus</taxon>
        <taxon>Boophilus</taxon>
    </lineage>
</organism>
<keyword evidence="1" id="KW-0879">Wnt signaling pathway</keyword>
<dbReference type="PROSITE" id="PS50841">
    <property type="entry name" value="DIX"/>
    <property type="match status" value="1"/>
</dbReference>
<dbReference type="Pfam" id="PF00778">
    <property type="entry name" value="DIX"/>
    <property type="match status" value="1"/>
</dbReference>
<accession>A0A9J6D4E5</accession>
<dbReference type="InterPro" id="IPR001158">
    <property type="entry name" value="DIX"/>
</dbReference>
<name>A0A9J6D4E5_RHIMP</name>
<proteinExistence type="predicted"/>
<reference evidence="4" key="1">
    <citation type="journal article" date="2020" name="Cell">
        <title>Large-Scale Comparative Analyses of Tick Genomes Elucidate Their Genetic Diversity and Vector Capacities.</title>
        <authorList>
            <consortium name="Tick Genome and Microbiome Consortium (TIGMIC)"/>
            <person name="Jia N."/>
            <person name="Wang J."/>
            <person name="Shi W."/>
            <person name="Du L."/>
            <person name="Sun Y."/>
            <person name="Zhan W."/>
            <person name="Jiang J.F."/>
            <person name="Wang Q."/>
            <person name="Zhang B."/>
            <person name="Ji P."/>
            <person name="Bell-Sakyi L."/>
            <person name="Cui X.M."/>
            <person name="Yuan T.T."/>
            <person name="Jiang B.G."/>
            <person name="Yang W.F."/>
            <person name="Lam T.T."/>
            <person name="Chang Q.C."/>
            <person name="Ding S.J."/>
            <person name="Wang X.J."/>
            <person name="Zhu J.G."/>
            <person name="Ruan X.D."/>
            <person name="Zhao L."/>
            <person name="Wei J.T."/>
            <person name="Ye R.Z."/>
            <person name="Que T.C."/>
            <person name="Du C.H."/>
            <person name="Zhou Y.H."/>
            <person name="Cheng J.X."/>
            <person name="Dai P.F."/>
            <person name="Guo W.B."/>
            <person name="Han X.H."/>
            <person name="Huang E.J."/>
            <person name="Li L.F."/>
            <person name="Wei W."/>
            <person name="Gao Y.C."/>
            <person name="Liu J.Z."/>
            <person name="Shao H.Z."/>
            <person name="Wang X."/>
            <person name="Wang C.C."/>
            <person name="Yang T.C."/>
            <person name="Huo Q.B."/>
            <person name="Li W."/>
            <person name="Chen H.Y."/>
            <person name="Chen S.E."/>
            <person name="Zhou L.G."/>
            <person name="Ni X.B."/>
            <person name="Tian J.H."/>
            <person name="Sheng Y."/>
            <person name="Liu T."/>
            <person name="Pan Y.S."/>
            <person name="Xia L.Y."/>
            <person name="Li J."/>
            <person name="Zhao F."/>
            <person name="Cao W.C."/>
        </authorList>
    </citation>
    <scope>NUCLEOTIDE SEQUENCE</scope>
    <source>
        <strain evidence="4">Rmic-2018</strain>
    </source>
</reference>
<feature type="domain" description="DIX" evidence="3">
    <location>
        <begin position="5"/>
        <end position="94"/>
    </location>
</feature>
<keyword evidence="5" id="KW-1185">Reference proteome</keyword>
<protein>
    <recommendedName>
        <fullName evidence="3">DIX domain-containing protein</fullName>
    </recommendedName>
</protein>
<evidence type="ECO:0000313" key="5">
    <source>
        <dbReference type="Proteomes" id="UP000821866"/>
    </source>
</evidence>
<dbReference type="GO" id="GO:0016055">
    <property type="term" value="P:Wnt signaling pathway"/>
    <property type="evidence" value="ECO:0007669"/>
    <property type="project" value="UniProtKB-KW"/>
</dbReference>
<comment type="caution">
    <text evidence="4">The sequence shown here is derived from an EMBL/GenBank/DDBJ whole genome shotgun (WGS) entry which is preliminary data.</text>
</comment>
<evidence type="ECO:0000259" key="3">
    <source>
        <dbReference type="PROSITE" id="PS50841"/>
    </source>
</evidence>
<feature type="region of interest" description="Disordered" evidence="2">
    <location>
        <begin position="76"/>
        <end position="95"/>
    </location>
</feature>
<dbReference type="InterPro" id="IPR038207">
    <property type="entry name" value="DIX_dom_sf"/>
</dbReference>
<reference evidence="4" key="2">
    <citation type="submission" date="2021-09" db="EMBL/GenBank/DDBJ databases">
        <authorList>
            <person name="Jia N."/>
            <person name="Wang J."/>
            <person name="Shi W."/>
            <person name="Du L."/>
            <person name="Sun Y."/>
            <person name="Zhan W."/>
            <person name="Jiang J."/>
            <person name="Wang Q."/>
            <person name="Zhang B."/>
            <person name="Ji P."/>
            <person name="Sakyi L.B."/>
            <person name="Cui X."/>
            <person name="Yuan T."/>
            <person name="Jiang B."/>
            <person name="Yang W."/>
            <person name="Lam T.T.-Y."/>
            <person name="Chang Q."/>
            <person name="Ding S."/>
            <person name="Wang X."/>
            <person name="Zhu J."/>
            <person name="Ruan X."/>
            <person name="Zhao L."/>
            <person name="Wei J."/>
            <person name="Que T."/>
            <person name="Du C."/>
            <person name="Cheng J."/>
            <person name="Dai P."/>
            <person name="Han X."/>
            <person name="Huang E."/>
            <person name="Gao Y."/>
            <person name="Liu J."/>
            <person name="Shao H."/>
            <person name="Ye R."/>
            <person name="Li L."/>
            <person name="Wei W."/>
            <person name="Wang X."/>
            <person name="Wang C."/>
            <person name="Huo Q."/>
            <person name="Li W."/>
            <person name="Guo W."/>
            <person name="Chen H."/>
            <person name="Chen S."/>
            <person name="Zhou L."/>
            <person name="Zhou L."/>
            <person name="Ni X."/>
            <person name="Tian J."/>
            <person name="Zhou Y."/>
            <person name="Sheng Y."/>
            <person name="Liu T."/>
            <person name="Pan Y."/>
            <person name="Xia L."/>
            <person name="Li J."/>
            <person name="Zhao F."/>
            <person name="Cao W."/>
        </authorList>
    </citation>
    <scope>NUCLEOTIDE SEQUENCE</scope>
    <source>
        <strain evidence="4">Rmic-2018</strain>
        <tissue evidence="4">Larvae</tissue>
    </source>
</reference>
<dbReference type="Proteomes" id="UP000821866">
    <property type="component" value="Chromosome 9"/>
</dbReference>
<dbReference type="AlphaFoldDB" id="A0A9J6D4E5"/>
<dbReference type="Gene3D" id="2.40.240.130">
    <property type="match status" value="1"/>
</dbReference>
<evidence type="ECO:0000256" key="1">
    <source>
        <dbReference type="PROSITE-ProRule" id="PRU00069"/>
    </source>
</evidence>
<dbReference type="EMBL" id="JABSTU010000011">
    <property type="protein sequence ID" value="KAH8008719.1"/>
    <property type="molecule type" value="Genomic_DNA"/>
</dbReference>
<evidence type="ECO:0000313" key="4">
    <source>
        <dbReference type="EMBL" id="KAH8008719.1"/>
    </source>
</evidence>
<gene>
    <name evidence="4" type="ORF">HPB51_003366</name>
</gene>